<keyword evidence="1 6" id="KW-0813">Transport</keyword>
<dbReference type="PANTHER" id="PTHR46458">
    <property type="entry name" value="BLR2807 PROTEIN"/>
    <property type="match status" value="1"/>
</dbReference>
<evidence type="ECO:0000256" key="4">
    <source>
        <dbReference type="ARBA" id="ARBA00022723"/>
    </source>
</evidence>
<dbReference type="InterPro" id="IPR050532">
    <property type="entry name" value="Globin-like_OT"/>
</dbReference>
<dbReference type="GO" id="GO:0046872">
    <property type="term" value="F:metal ion binding"/>
    <property type="evidence" value="ECO:0007669"/>
    <property type="project" value="UniProtKB-KW"/>
</dbReference>
<dbReference type="AlphaFoldDB" id="A0AA89BWE1"/>
<dbReference type="InterPro" id="IPR044399">
    <property type="entry name" value="Mb-like_M"/>
</dbReference>
<keyword evidence="3 6" id="KW-0561">Oxygen transport</keyword>
<evidence type="ECO:0000256" key="6">
    <source>
        <dbReference type="RuleBase" id="RU000356"/>
    </source>
</evidence>
<evidence type="ECO:0000256" key="7">
    <source>
        <dbReference type="SAM" id="MobiDB-lite"/>
    </source>
</evidence>
<keyword evidence="10" id="KW-1185">Reference proteome</keyword>
<evidence type="ECO:0000313" key="9">
    <source>
        <dbReference type="EMBL" id="KAK3093338.1"/>
    </source>
</evidence>
<comment type="similarity">
    <text evidence="6">Belongs to the globin family.</text>
</comment>
<keyword evidence="5" id="KW-0408">Iron</keyword>
<evidence type="ECO:0000313" key="10">
    <source>
        <dbReference type="Proteomes" id="UP001186944"/>
    </source>
</evidence>
<feature type="region of interest" description="Disordered" evidence="7">
    <location>
        <begin position="182"/>
        <end position="217"/>
    </location>
</feature>
<dbReference type="PANTHER" id="PTHR46458:SF1">
    <property type="entry name" value="GEO09476P1"/>
    <property type="match status" value="1"/>
</dbReference>
<keyword evidence="4" id="KW-0479">Metal-binding</keyword>
<evidence type="ECO:0000256" key="5">
    <source>
        <dbReference type="ARBA" id="ARBA00023004"/>
    </source>
</evidence>
<feature type="domain" description="Globin" evidence="8">
    <location>
        <begin position="23"/>
        <end position="174"/>
    </location>
</feature>
<dbReference type="GO" id="GO:0005344">
    <property type="term" value="F:oxygen carrier activity"/>
    <property type="evidence" value="ECO:0007669"/>
    <property type="project" value="UniProtKB-KW"/>
</dbReference>
<dbReference type="CDD" id="cd01040">
    <property type="entry name" value="Mb-like"/>
    <property type="match status" value="1"/>
</dbReference>
<evidence type="ECO:0000256" key="1">
    <source>
        <dbReference type="ARBA" id="ARBA00022448"/>
    </source>
</evidence>
<dbReference type="InterPro" id="IPR000971">
    <property type="entry name" value="Globin"/>
</dbReference>
<dbReference type="Pfam" id="PF00042">
    <property type="entry name" value="Globin"/>
    <property type="match status" value="1"/>
</dbReference>
<accession>A0AA89BWE1</accession>
<proteinExistence type="inferred from homology"/>
<dbReference type="PROSITE" id="PS01033">
    <property type="entry name" value="GLOBIN"/>
    <property type="match status" value="1"/>
</dbReference>
<keyword evidence="2 6" id="KW-0349">Heme</keyword>
<protein>
    <recommendedName>
        <fullName evidence="8">Globin domain-containing protein</fullName>
    </recommendedName>
</protein>
<dbReference type="Gene3D" id="1.10.490.10">
    <property type="entry name" value="Globins"/>
    <property type="match status" value="1"/>
</dbReference>
<reference evidence="9" key="1">
    <citation type="submission" date="2019-08" db="EMBL/GenBank/DDBJ databases">
        <title>The improved chromosome-level genome for the pearl oyster Pinctada fucata martensii using PacBio sequencing and Hi-C.</title>
        <authorList>
            <person name="Zheng Z."/>
        </authorList>
    </citation>
    <scope>NUCLEOTIDE SEQUENCE</scope>
    <source>
        <strain evidence="9">ZZ-2019</strain>
        <tissue evidence="9">Adductor muscle</tissue>
    </source>
</reference>
<dbReference type="EMBL" id="VSWD01000009">
    <property type="protein sequence ID" value="KAK3093338.1"/>
    <property type="molecule type" value="Genomic_DNA"/>
</dbReference>
<dbReference type="InterPro" id="IPR009050">
    <property type="entry name" value="Globin-like_sf"/>
</dbReference>
<evidence type="ECO:0000256" key="2">
    <source>
        <dbReference type="ARBA" id="ARBA00022617"/>
    </source>
</evidence>
<name>A0AA89BWE1_PINIB</name>
<comment type="caution">
    <text evidence="9">The sequence shown here is derived from an EMBL/GenBank/DDBJ whole genome shotgun (WGS) entry which is preliminary data.</text>
</comment>
<organism evidence="9 10">
    <name type="scientific">Pinctada imbricata</name>
    <name type="common">Atlantic pearl-oyster</name>
    <name type="synonym">Pinctada martensii</name>
    <dbReference type="NCBI Taxonomy" id="66713"/>
    <lineage>
        <taxon>Eukaryota</taxon>
        <taxon>Metazoa</taxon>
        <taxon>Spiralia</taxon>
        <taxon>Lophotrochozoa</taxon>
        <taxon>Mollusca</taxon>
        <taxon>Bivalvia</taxon>
        <taxon>Autobranchia</taxon>
        <taxon>Pteriomorphia</taxon>
        <taxon>Pterioida</taxon>
        <taxon>Pterioidea</taxon>
        <taxon>Pteriidae</taxon>
        <taxon>Pinctada</taxon>
    </lineage>
</organism>
<evidence type="ECO:0000256" key="3">
    <source>
        <dbReference type="ARBA" id="ARBA00022621"/>
    </source>
</evidence>
<evidence type="ECO:0000259" key="8">
    <source>
        <dbReference type="PROSITE" id="PS01033"/>
    </source>
</evidence>
<dbReference type="SUPFAM" id="SSF46458">
    <property type="entry name" value="Globin-like"/>
    <property type="match status" value="1"/>
</dbReference>
<dbReference type="GO" id="GO:0020037">
    <property type="term" value="F:heme binding"/>
    <property type="evidence" value="ECO:0007669"/>
    <property type="project" value="InterPro"/>
</dbReference>
<dbReference type="InterPro" id="IPR012292">
    <property type="entry name" value="Globin/Proto"/>
</dbReference>
<dbReference type="Proteomes" id="UP001186944">
    <property type="component" value="Unassembled WGS sequence"/>
</dbReference>
<gene>
    <name evidence="9" type="ORF">FSP39_014242</name>
</gene>
<dbReference type="GO" id="GO:0019825">
    <property type="term" value="F:oxygen binding"/>
    <property type="evidence" value="ECO:0007669"/>
    <property type="project" value="InterPro"/>
</dbReference>
<sequence>MGCGNSRKLPPAPETCEKGVDLGLSDRQIQMVKDSWSLIQVDMLAIGLDIFSIFFKREDNETLRLFPKVIQNEGNGGSMKIHEGNLQYHVMLVMKGIGKAVENLDYPSSLISYLNYLGRRHLQHNVKPYLLECLWPAIDEGFASVLTDVYTEELRTAWKMFIDMMVTRMQSVMTESRDVTSQQNVVKSFQKSSSLSQDNSEQTQNGQVKRSNGSSKH</sequence>